<gene>
    <name evidence="1" type="ORF">ACFQMA_08135</name>
</gene>
<protein>
    <submittedName>
        <fullName evidence="1">Uncharacterized protein</fullName>
    </submittedName>
</protein>
<dbReference type="EMBL" id="JBHTAS010000001">
    <property type="protein sequence ID" value="MFC7139806.1"/>
    <property type="molecule type" value="Genomic_DNA"/>
</dbReference>
<dbReference type="Proteomes" id="UP001596432">
    <property type="component" value="Unassembled WGS sequence"/>
</dbReference>
<sequence length="330" mass="35850">MTAENLKATADRLREALDAYHRLVDGWPYESETVPAEVREYLADRDGYASETDTSPAAALAAKVKELYYEAREVEASYVEQARRQDHPDWFAVIVATKPVREVARQVHAAGYGVDSETGEARYLLPPDLCPAHLVSMNDGSTPVTYADRVAQYRAVGDHFDLAPDVVYHPGSGHDVSPSAAFPESRVVYVDVDEAAMDDLARAGYEAVGADATGHELATGADVIVFRNAGLVEEAVVDANLRPGGWVLANDHLESARHLARMDTLELIGVIPDDWTGESPPVVTGRLDGYLSAAGQTGNSSPDPPFVKGTPLDLYVFRDDERPGLTRESR</sequence>
<organism evidence="1 2">
    <name type="scientific">Halosimplex aquaticum</name>
    <dbReference type="NCBI Taxonomy" id="3026162"/>
    <lineage>
        <taxon>Archaea</taxon>
        <taxon>Methanobacteriati</taxon>
        <taxon>Methanobacteriota</taxon>
        <taxon>Stenosarchaea group</taxon>
        <taxon>Halobacteria</taxon>
        <taxon>Halobacteriales</taxon>
        <taxon>Haloarculaceae</taxon>
        <taxon>Halosimplex</taxon>
    </lineage>
</organism>
<proteinExistence type="predicted"/>
<keyword evidence="2" id="KW-1185">Reference proteome</keyword>
<dbReference type="RefSeq" id="WP_274325377.1">
    <property type="nucleotide sequence ID" value="NZ_CP118158.1"/>
</dbReference>
<dbReference type="GeneID" id="78820070"/>
<name>A0ABD5Y0N8_9EURY</name>
<evidence type="ECO:0000313" key="1">
    <source>
        <dbReference type="EMBL" id="MFC7139806.1"/>
    </source>
</evidence>
<comment type="caution">
    <text evidence="1">The sequence shown here is derived from an EMBL/GenBank/DDBJ whole genome shotgun (WGS) entry which is preliminary data.</text>
</comment>
<reference evidence="1 2" key="1">
    <citation type="journal article" date="2019" name="Int. J. Syst. Evol. Microbiol.">
        <title>The Global Catalogue of Microorganisms (GCM) 10K type strain sequencing project: providing services to taxonomists for standard genome sequencing and annotation.</title>
        <authorList>
            <consortium name="The Broad Institute Genomics Platform"/>
            <consortium name="The Broad Institute Genome Sequencing Center for Infectious Disease"/>
            <person name="Wu L."/>
            <person name="Ma J."/>
        </authorList>
    </citation>
    <scope>NUCLEOTIDE SEQUENCE [LARGE SCALE GENOMIC DNA]</scope>
    <source>
        <strain evidence="1 2">XZYJT29</strain>
    </source>
</reference>
<dbReference type="AlphaFoldDB" id="A0ABD5Y0N8"/>
<accession>A0ABD5Y0N8</accession>
<evidence type="ECO:0000313" key="2">
    <source>
        <dbReference type="Proteomes" id="UP001596432"/>
    </source>
</evidence>